<keyword evidence="8" id="KW-1185">Reference proteome</keyword>
<dbReference type="Gene3D" id="3.40.190.10">
    <property type="entry name" value="Periplasmic binding protein-like II"/>
    <property type="match status" value="2"/>
</dbReference>
<keyword evidence="4" id="KW-0010">Activator</keyword>
<sequence length="318" mass="35285">MKIAQLRYALAVAREKNFSRAARHCNISQPSLSVAVRLLEEELGTPLFERFKSEIKITKGGAQILNQAHKALEEIERIKNIADSSLNSIDGSFRFGAIYSVGPYLFPTLVPAFHALAPKLTQLVEENFTAKLSERLKRGDVDAIIVALPFDEPGIEVRPLYDEPFFVAVPAGHRWLGRSDLHGDELADEKLLLLGEGHCLRDQILELCAACHHLEDTAHGMHNIIEGNSLETIRHMVAVGTGITVMPATSIHNFICAAWSNCPVEREQMLAYVPFADPAPFRRIALAWRQSYPNTRTIELLVKAVMNNPPKGARPIAA</sequence>
<dbReference type="PROSITE" id="PS50931">
    <property type="entry name" value="HTH_LYSR"/>
    <property type="match status" value="1"/>
</dbReference>
<dbReference type="InterPro" id="IPR000847">
    <property type="entry name" value="LysR_HTH_N"/>
</dbReference>
<name>A0A4R3JG11_9PROT</name>
<dbReference type="InterPro" id="IPR005119">
    <property type="entry name" value="LysR_subst-bd"/>
</dbReference>
<dbReference type="InterPro" id="IPR036388">
    <property type="entry name" value="WH-like_DNA-bd_sf"/>
</dbReference>
<dbReference type="SUPFAM" id="SSF53850">
    <property type="entry name" value="Periplasmic binding protein-like II"/>
    <property type="match status" value="1"/>
</dbReference>
<evidence type="ECO:0000259" key="6">
    <source>
        <dbReference type="PROSITE" id="PS50931"/>
    </source>
</evidence>
<dbReference type="GO" id="GO:0003700">
    <property type="term" value="F:DNA-binding transcription factor activity"/>
    <property type="evidence" value="ECO:0007669"/>
    <property type="project" value="InterPro"/>
</dbReference>
<dbReference type="InterPro" id="IPR036390">
    <property type="entry name" value="WH_DNA-bd_sf"/>
</dbReference>
<dbReference type="SUPFAM" id="SSF46785">
    <property type="entry name" value="Winged helix' DNA-binding domain"/>
    <property type="match status" value="1"/>
</dbReference>
<dbReference type="GO" id="GO:0003677">
    <property type="term" value="F:DNA binding"/>
    <property type="evidence" value="ECO:0007669"/>
    <property type="project" value="UniProtKB-KW"/>
</dbReference>
<proteinExistence type="inferred from homology"/>
<comment type="caution">
    <text evidence="7">The sequence shown here is derived from an EMBL/GenBank/DDBJ whole genome shotgun (WGS) entry which is preliminary data.</text>
</comment>
<evidence type="ECO:0000256" key="5">
    <source>
        <dbReference type="ARBA" id="ARBA00023163"/>
    </source>
</evidence>
<evidence type="ECO:0000256" key="2">
    <source>
        <dbReference type="ARBA" id="ARBA00023015"/>
    </source>
</evidence>
<keyword evidence="3" id="KW-0238">DNA-binding</keyword>
<dbReference type="AlphaFoldDB" id="A0A4R3JG11"/>
<keyword evidence="2" id="KW-0805">Transcription regulation</keyword>
<feature type="domain" description="HTH lysR-type" evidence="6">
    <location>
        <begin position="1"/>
        <end position="58"/>
    </location>
</feature>
<dbReference type="Pfam" id="PF00126">
    <property type="entry name" value="HTH_1"/>
    <property type="match status" value="1"/>
</dbReference>
<dbReference type="Gene3D" id="1.10.10.10">
    <property type="entry name" value="Winged helix-like DNA-binding domain superfamily/Winged helix DNA-binding domain"/>
    <property type="match status" value="1"/>
</dbReference>
<evidence type="ECO:0000313" key="8">
    <source>
        <dbReference type="Proteomes" id="UP000295304"/>
    </source>
</evidence>
<dbReference type="PANTHER" id="PTHR30346:SF26">
    <property type="entry name" value="HYDROGEN PEROXIDE-INDUCIBLE GENES ACTIVATOR"/>
    <property type="match status" value="1"/>
</dbReference>
<dbReference type="RefSeq" id="WP_132937568.1">
    <property type="nucleotide sequence ID" value="NZ_CP119676.1"/>
</dbReference>
<dbReference type="PANTHER" id="PTHR30346">
    <property type="entry name" value="TRANSCRIPTIONAL DUAL REGULATOR HCAR-RELATED"/>
    <property type="match status" value="1"/>
</dbReference>
<dbReference type="FunFam" id="1.10.10.10:FF:000001">
    <property type="entry name" value="LysR family transcriptional regulator"/>
    <property type="match status" value="1"/>
</dbReference>
<dbReference type="PRINTS" id="PR00039">
    <property type="entry name" value="HTHLYSR"/>
</dbReference>
<dbReference type="EMBL" id="SLZW01000001">
    <property type="protein sequence ID" value="TCS64822.1"/>
    <property type="molecule type" value="Genomic_DNA"/>
</dbReference>
<dbReference type="CDD" id="cd08411">
    <property type="entry name" value="PBP2_OxyR"/>
    <property type="match status" value="1"/>
</dbReference>
<accession>A0A4R3JG11</accession>
<organism evidence="7 8">
    <name type="scientific">Varunaivibrio sulfuroxidans</name>
    <dbReference type="NCBI Taxonomy" id="1773489"/>
    <lineage>
        <taxon>Bacteria</taxon>
        <taxon>Pseudomonadati</taxon>
        <taxon>Pseudomonadota</taxon>
        <taxon>Alphaproteobacteria</taxon>
        <taxon>Rhodospirillales</taxon>
        <taxon>Magnetovibrionaceae</taxon>
        <taxon>Varunaivibrio</taxon>
    </lineage>
</organism>
<evidence type="ECO:0000256" key="1">
    <source>
        <dbReference type="ARBA" id="ARBA00009437"/>
    </source>
</evidence>
<protein>
    <submittedName>
        <fullName evidence="7">LysR family transcriptional regulator</fullName>
    </submittedName>
</protein>
<evidence type="ECO:0000256" key="4">
    <source>
        <dbReference type="ARBA" id="ARBA00023159"/>
    </source>
</evidence>
<dbReference type="OrthoDB" id="9775392at2"/>
<dbReference type="GO" id="GO:0032993">
    <property type="term" value="C:protein-DNA complex"/>
    <property type="evidence" value="ECO:0007669"/>
    <property type="project" value="TreeGrafter"/>
</dbReference>
<keyword evidence="5" id="KW-0804">Transcription</keyword>
<comment type="similarity">
    <text evidence="1">Belongs to the LysR transcriptional regulatory family.</text>
</comment>
<evidence type="ECO:0000313" key="7">
    <source>
        <dbReference type="EMBL" id="TCS64822.1"/>
    </source>
</evidence>
<dbReference type="Pfam" id="PF03466">
    <property type="entry name" value="LysR_substrate"/>
    <property type="match status" value="1"/>
</dbReference>
<reference evidence="7 8" key="1">
    <citation type="submission" date="2019-03" db="EMBL/GenBank/DDBJ databases">
        <title>Genomic Encyclopedia of Type Strains, Phase IV (KMG-IV): sequencing the most valuable type-strain genomes for metagenomic binning, comparative biology and taxonomic classification.</title>
        <authorList>
            <person name="Goeker M."/>
        </authorList>
    </citation>
    <scope>NUCLEOTIDE SEQUENCE [LARGE SCALE GENOMIC DNA]</scope>
    <source>
        <strain evidence="7 8">DSM 101688</strain>
    </source>
</reference>
<dbReference type="Proteomes" id="UP000295304">
    <property type="component" value="Unassembled WGS sequence"/>
</dbReference>
<gene>
    <name evidence="7" type="ORF">EDD55_101152</name>
</gene>
<evidence type="ECO:0000256" key="3">
    <source>
        <dbReference type="ARBA" id="ARBA00023125"/>
    </source>
</evidence>